<feature type="region of interest" description="Disordered" evidence="1">
    <location>
        <begin position="1"/>
        <end position="25"/>
    </location>
</feature>
<evidence type="ECO:0000313" key="3">
    <source>
        <dbReference type="Proteomes" id="UP000815677"/>
    </source>
</evidence>
<feature type="non-terminal residue" evidence="2">
    <location>
        <position position="1"/>
    </location>
</feature>
<keyword evidence="3" id="KW-1185">Reference proteome</keyword>
<protein>
    <submittedName>
        <fullName evidence="2">Uncharacterized protein</fullName>
    </submittedName>
</protein>
<name>A0ABQ0KVA5_MYCCL</name>
<evidence type="ECO:0000256" key="1">
    <source>
        <dbReference type="SAM" id="MobiDB-lite"/>
    </source>
</evidence>
<proteinExistence type="predicted"/>
<accession>A0ABQ0KVA5</accession>
<organism evidence="2 3">
    <name type="scientific">Mycena chlorophos</name>
    <name type="common">Agaric fungus</name>
    <name type="synonym">Agaricus chlorophos</name>
    <dbReference type="NCBI Taxonomy" id="658473"/>
    <lineage>
        <taxon>Eukaryota</taxon>
        <taxon>Fungi</taxon>
        <taxon>Dikarya</taxon>
        <taxon>Basidiomycota</taxon>
        <taxon>Agaricomycotina</taxon>
        <taxon>Agaricomycetes</taxon>
        <taxon>Agaricomycetidae</taxon>
        <taxon>Agaricales</taxon>
        <taxon>Marasmiineae</taxon>
        <taxon>Mycenaceae</taxon>
        <taxon>Mycena</taxon>
    </lineage>
</organism>
<dbReference type="EMBL" id="DF838342">
    <property type="protein sequence ID" value="GAT42853.1"/>
    <property type="molecule type" value="Genomic_DNA"/>
</dbReference>
<sequence>NCKSSGGHVSDKASMRPFNTSGDRQGRQTLVFSPFERTFRKCDHKRSEKLPELRVNPVRSGEVFEAMLLLCFCGGYLGIEGIIAHRLLLGQATLQITCSQYRTESLVVRDARSGRDSSISASRLQPGQKIDVQVERIARPYPARSLCIRDDFAARTRQKLLEALSGCADSPVLWTNLTVQAQRS</sequence>
<reference evidence="2" key="1">
    <citation type="submission" date="2014-09" db="EMBL/GenBank/DDBJ databases">
        <title>Genome sequence of the luminous mushroom Mycena chlorophos for searching fungal bioluminescence genes.</title>
        <authorList>
            <person name="Tanaka Y."/>
            <person name="Kasuga D."/>
            <person name="Oba Y."/>
            <person name="Hase S."/>
            <person name="Sato K."/>
            <person name="Oba Y."/>
            <person name="Sakakibara Y."/>
        </authorList>
    </citation>
    <scope>NUCLEOTIDE SEQUENCE</scope>
</reference>
<gene>
    <name evidence="2" type="ORF">MCHLO_00550</name>
</gene>
<dbReference type="Proteomes" id="UP000815677">
    <property type="component" value="Unassembled WGS sequence"/>
</dbReference>
<evidence type="ECO:0000313" key="2">
    <source>
        <dbReference type="EMBL" id="GAT42853.1"/>
    </source>
</evidence>